<dbReference type="RefSeq" id="WP_090336783.1">
    <property type="nucleotide sequence ID" value="NZ_FMZQ01000007.1"/>
</dbReference>
<dbReference type="Pfam" id="PF13438">
    <property type="entry name" value="DUF4113"/>
    <property type="match status" value="1"/>
</dbReference>
<dbReference type="NCBIfam" id="NF002955">
    <property type="entry name" value="PRK03609.1"/>
    <property type="match status" value="1"/>
</dbReference>
<dbReference type="PANTHER" id="PTHR11076:SF34">
    <property type="entry name" value="PROTEIN UMUC"/>
    <property type="match status" value="1"/>
</dbReference>
<dbReference type="Gene3D" id="3.40.1170.60">
    <property type="match status" value="1"/>
</dbReference>
<comment type="similarity">
    <text evidence="1">Belongs to the DNA polymerase type-Y family.</text>
</comment>
<organism evidence="6 7">
    <name type="scientific">Ectopseudomonas chengduensis</name>
    <dbReference type="NCBI Taxonomy" id="489632"/>
    <lineage>
        <taxon>Bacteria</taxon>
        <taxon>Pseudomonadati</taxon>
        <taxon>Pseudomonadota</taxon>
        <taxon>Gammaproteobacteria</taxon>
        <taxon>Pseudomonadales</taxon>
        <taxon>Pseudomonadaceae</taxon>
        <taxon>Ectopseudomonas</taxon>
    </lineage>
</organism>
<reference evidence="7" key="1">
    <citation type="submission" date="2016-10" db="EMBL/GenBank/DDBJ databases">
        <authorList>
            <person name="Varghese N."/>
            <person name="Submissions S."/>
        </authorList>
    </citation>
    <scope>NUCLEOTIDE SEQUENCE [LARGE SCALE GENOMIC DNA]</scope>
    <source>
        <strain evidence="7">DSM 26382</strain>
    </source>
</reference>
<keyword evidence="2" id="KW-0227">DNA damage</keyword>
<evidence type="ECO:0000313" key="7">
    <source>
        <dbReference type="Proteomes" id="UP000199467"/>
    </source>
</evidence>
<name>A0A1G6PVU3_9GAMM</name>
<dbReference type="CDD" id="cd01700">
    <property type="entry name" value="PolY_Pol_V_umuC"/>
    <property type="match status" value="1"/>
</dbReference>
<dbReference type="GO" id="GO:0005829">
    <property type="term" value="C:cytosol"/>
    <property type="evidence" value="ECO:0007669"/>
    <property type="project" value="TreeGrafter"/>
</dbReference>
<dbReference type="InterPro" id="IPR050116">
    <property type="entry name" value="DNA_polymerase-Y"/>
</dbReference>
<evidence type="ECO:0000313" key="6">
    <source>
        <dbReference type="EMBL" id="SDC83517.1"/>
    </source>
</evidence>
<keyword evidence="7" id="KW-1185">Reference proteome</keyword>
<protein>
    <submittedName>
        <fullName evidence="6">DNA polymerase V</fullName>
    </submittedName>
</protein>
<dbReference type="InterPro" id="IPR017961">
    <property type="entry name" value="DNA_pol_Y-fam_little_finger"/>
</dbReference>
<dbReference type="SUPFAM" id="SSF56672">
    <property type="entry name" value="DNA/RNA polymerases"/>
    <property type="match status" value="1"/>
</dbReference>
<sequence length="420" mass="47071">MFALVDCKNFYVSVERLFQPALRGRPVVVLSSNDGCVVSRSDEAKSLGIKMSQPFFQLRDLVRSHGLVMCSSNFALYADLSQRVATVLREMAPRCEQYSVDECFLALDGVMGDLDALGREIRRRVLKEVGIPVGVGIAPTKTLSKLASFASKKWPKTEGVVDLRDPARQRRLLSLPVMTVDEVWGIGRRHTERLNAMGITHAIQLAEFDRKTLRRLFNVNVERTARELAGERCFDLEDSPVPKQMIACTRSFGERVYELALLEQAVATYGCRASEKLRGQHQLCRMVQVFVSTGTFTEGDARYSRSASVPMPYPSADSRDIVEAAQAGLRAIYVSGPAYAKAGVILMDFVGDGHFTDDLFAPAPRPNSHRVMSVMDEINRRQGRNTLRLARTLSDTGWSMKRERMSKRFTTSWSELPIAY</sequence>
<dbReference type="InterPro" id="IPR025188">
    <property type="entry name" value="DUF4113"/>
</dbReference>
<dbReference type="Pfam" id="PF00817">
    <property type="entry name" value="IMS"/>
    <property type="match status" value="1"/>
</dbReference>
<keyword evidence="3" id="KW-0741">SOS mutagenesis</keyword>
<dbReference type="EMBL" id="FMZQ01000007">
    <property type="protein sequence ID" value="SDC83517.1"/>
    <property type="molecule type" value="Genomic_DNA"/>
</dbReference>
<dbReference type="Gene3D" id="1.10.150.20">
    <property type="entry name" value="5' to 3' exonuclease, C-terminal subdomain"/>
    <property type="match status" value="1"/>
</dbReference>
<dbReference type="GO" id="GO:0009432">
    <property type="term" value="P:SOS response"/>
    <property type="evidence" value="ECO:0007669"/>
    <property type="project" value="UniProtKB-KW"/>
</dbReference>
<accession>A0A1G6PVU3</accession>
<proteinExistence type="inferred from homology"/>
<evidence type="ECO:0000256" key="4">
    <source>
        <dbReference type="ARBA" id="ARBA00023204"/>
    </source>
</evidence>
<dbReference type="AlphaFoldDB" id="A0A1G6PVU3"/>
<evidence type="ECO:0000256" key="2">
    <source>
        <dbReference type="ARBA" id="ARBA00022763"/>
    </source>
</evidence>
<dbReference type="InterPro" id="IPR001126">
    <property type="entry name" value="UmuC"/>
</dbReference>
<evidence type="ECO:0000256" key="1">
    <source>
        <dbReference type="ARBA" id="ARBA00010945"/>
    </source>
</evidence>
<dbReference type="Pfam" id="PF11799">
    <property type="entry name" value="IMS_C"/>
    <property type="match status" value="1"/>
</dbReference>
<keyword evidence="4" id="KW-0234">DNA repair</keyword>
<dbReference type="GO" id="GO:0042276">
    <property type="term" value="P:error-prone translesion synthesis"/>
    <property type="evidence" value="ECO:0007669"/>
    <property type="project" value="TreeGrafter"/>
</dbReference>
<keyword evidence="5" id="KW-0742">SOS response</keyword>
<dbReference type="Gene3D" id="3.30.70.270">
    <property type="match status" value="1"/>
</dbReference>
<evidence type="ECO:0000256" key="5">
    <source>
        <dbReference type="ARBA" id="ARBA00023236"/>
    </source>
</evidence>
<dbReference type="GO" id="GO:0003887">
    <property type="term" value="F:DNA-directed DNA polymerase activity"/>
    <property type="evidence" value="ECO:0007669"/>
    <property type="project" value="TreeGrafter"/>
</dbReference>
<dbReference type="InterPro" id="IPR043128">
    <property type="entry name" value="Rev_trsase/Diguanyl_cyclase"/>
</dbReference>
<evidence type="ECO:0000256" key="3">
    <source>
        <dbReference type="ARBA" id="ARBA00023199"/>
    </source>
</evidence>
<dbReference type="Proteomes" id="UP000199467">
    <property type="component" value="Unassembled WGS sequence"/>
</dbReference>
<dbReference type="GO" id="GO:0003684">
    <property type="term" value="F:damaged DNA binding"/>
    <property type="evidence" value="ECO:0007669"/>
    <property type="project" value="InterPro"/>
</dbReference>
<dbReference type="InterPro" id="IPR043502">
    <property type="entry name" value="DNA/RNA_pol_sf"/>
</dbReference>
<dbReference type="PANTHER" id="PTHR11076">
    <property type="entry name" value="DNA REPAIR POLYMERASE UMUC / TRANSFERASE FAMILY MEMBER"/>
    <property type="match status" value="1"/>
</dbReference>
<dbReference type="GO" id="GO:0006281">
    <property type="term" value="P:DNA repair"/>
    <property type="evidence" value="ECO:0007669"/>
    <property type="project" value="UniProtKB-KW"/>
</dbReference>
<gene>
    <name evidence="6" type="ORF">SAMN05216576_10792</name>
</gene>
<dbReference type="PROSITE" id="PS50173">
    <property type="entry name" value="UMUC"/>
    <property type="match status" value="1"/>
</dbReference>